<dbReference type="InterPro" id="IPR000620">
    <property type="entry name" value="EamA_dom"/>
</dbReference>
<feature type="transmembrane region" description="Helical" evidence="2">
    <location>
        <begin position="115"/>
        <end position="133"/>
    </location>
</feature>
<dbReference type="SUPFAM" id="SSF103481">
    <property type="entry name" value="Multidrug resistance efflux transporter EmrE"/>
    <property type="match status" value="2"/>
</dbReference>
<organism evidence="4 5">
    <name type="scientific">Streptomyces rubradiris</name>
    <name type="common">Streptomyces achromogenes subsp. rubradiris</name>
    <dbReference type="NCBI Taxonomy" id="285531"/>
    <lineage>
        <taxon>Bacteria</taxon>
        <taxon>Bacillati</taxon>
        <taxon>Actinomycetota</taxon>
        <taxon>Actinomycetes</taxon>
        <taxon>Kitasatosporales</taxon>
        <taxon>Streptomycetaceae</taxon>
        <taxon>Streptomyces</taxon>
    </lineage>
</organism>
<name>A0ABQ3R9Q0_STRRR</name>
<sequence>MHLFLALTSAMVLGSADFVGGLATKRARAFVVVCWSNTAGLVTALAFAGFLSRGGTGWWEVAWGGLAGLCGSLGAVLLYHALANGVMSLVAPTTAAAAAALPVIAGVLLGDRLTALAVVGALCALGSVLLVSLNGDGGDGTGVSADRRKALRSLGMALTAGAGFGLFFVFLARTPSHTSLWPLVWARCASLTLLLGLNLVRRTPLRMSGQPRRLALLSGVLDMGSSILYLVAVRDGTLAIVGLLASLYPISTVLLARFVLKERIRGIQQVGVVLAVGSVLLLAWG</sequence>
<proteinExistence type="inferred from homology"/>
<comment type="similarity">
    <text evidence="1">Belongs to the EamA transporter family.</text>
</comment>
<feature type="transmembrane region" description="Helical" evidence="2">
    <location>
        <begin position="89"/>
        <end position="109"/>
    </location>
</feature>
<keyword evidence="2" id="KW-0472">Membrane</keyword>
<feature type="transmembrane region" description="Helical" evidence="2">
    <location>
        <begin position="184"/>
        <end position="201"/>
    </location>
</feature>
<dbReference type="Proteomes" id="UP000646738">
    <property type="component" value="Unassembled WGS sequence"/>
</dbReference>
<feature type="transmembrane region" description="Helical" evidence="2">
    <location>
        <begin position="6"/>
        <end position="23"/>
    </location>
</feature>
<evidence type="ECO:0000313" key="4">
    <source>
        <dbReference type="EMBL" id="GHI52576.1"/>
    </source>
</evidence>
<feature type="domain" description="EamA" evidence="3">
    <location>
        <begin position="155"/>
        <end position="283"/>
    </location>
</feature>
<feature type="transmembrane region" description="Helical" evidence="2">
    <location>
        <begin position="213"/>
        <end position="232"/>
    </location>
</feature>
<evidence type="ECO:0000256" key="2">
    <source>
        <dbReference type="SAM" id="Phobius"/>
    </source>
</evidence>
<evidence type="ECO:0000256" key="1">
    <source>
        <dbReference type="ARBA" id="ARBA00007362"/>
    </source>
</evidence>
<reference evidence="5" key="1">
    <citation type="submission" date="2023-07" db="EMBL/GenBank/DDBJ databases">
        <title>Whole genome shotgun sequence of Streptomyces achromogenes subsp. rubradiris NBRC 14000.</title>
        <authorList>
            <person name="Komaki H."/>
            <person name="Tamura T."/>
        </authorList>
    </citation>
    <scope>NUCLEOTIDE SEQUENCE [LARGE SCALE GENOMIC DNA]</scope>
    <source>
        <strain evidence="5">NBRC 14000</strain>
    </source>
</reference>
<keyword evidence="5" id="KW-1185">Reference proteome</keyword>
<feature type="transmembrane region" description="Helical" evidence="2">
    <location>
        <begin position="267"/>
        <end position="284"/>
    </location>
</feature>
<gene>
    <name evidence="4" type="ORF">Srubr_24220</name>
</gene>
<evidence type="ECO:0000313" key="5">
    <source>
        <dbReference type="Proteomes" id="UP000646738"/>
    </source>
</evidence>
<feature type="transmembrane region" description="Helical" evidence="2">
    <location>
        <begin position="62"/>
        <end position="82"/>
    </location>
</feature>
<feature type="transmembrane region" description="Helical" evidence="2">
    <location>
        <begin position="238"/>
        <end position="260"/>
    </location>
</feature>
<dbReference type="RefSeq" id="WP_189991427.1">
    <property type="nucleotide sequence ID" value="NZ_BNCB01000003.1"/>
</dbReference>
<dbReference type="EMBL" id="BNEA01000007">
    <property type="protein sequence ID" value="GHI52576.1"/>
    <property type="molecule type" value="Genomic_DNA"/>
</dbReference>
<accession>A0ABQ3R9Q0</accession>
<protein>
    <recommendedName>
        <fullName evidence="3">EamA domain-containing protein</fullName>
    </recommendedName>
</protein>
<comment type="caution">
    <text evidence="4">The sequence shown here is derived from an EMBL/GenBank/DDBJ whole genome shotgun (WGS) entry which is preliminary data.</text>
</comment>
<dbReference type="Pfam" id="PF00892">
    <property type="entry name" value="EamA"/>
    <property type="match status" value="1"/>
</dbReference>
<keyword evidence="2" id="KW-0812">Transmembrane</keyword>
<evidence type="ECO:0000259" key="3">
    <source>
        <dbReference type="Pfam" id="PF00892"/>
    </source>
</evidence>
<keyword evidence="2" id="KW-1133">Transmembrane helix</keyword>
<feature type="transmembrane region" description="Helical" evidence="2">
    <location>
        <begin position="154"/>
        <end position="172"/>
    </location>
</feature>
<feature type="transmembrane region" description="Helical" evidence="2">
    <location>
        <begin position="30"/>
        <end position="50"/>
    </location>
</feature>
<dbReference type="InterPro" id="IPR037185">
    <property type="entry name" value="EmrE-like"/>
</dbReference>